<feature type="coiled-coil region" evidence="1">
    <location>
        <begin position="104"/>
        <end position="171"/>
    </location>
</feature>
<proteinExistence type="predicted"/>
<comment type="caution">
    <text evidence="2">The sequence shown here is derived from an EMBL/GenBank/DDBJ whole genome shotgun (WGS) entry which is preliminary data.</text>
</comment>
<dbReference type="EMBL" id="CAJPWZ010000304">
    <property type="protein sequence ID" value="CAG2189763.1"/>
    <property type="molecule type" value="Genomic_DNA"/>
</dbReference>
<name>A0A8S3Q2D9_MYTED</name>
<organism evidence="2 3">
    <name type="scientific">Mytilus edulis</name>
    <name type="common">Blue mussel</name>
    <dbReference type="NCBI Taxonomy" id="6550"/>
    <lineage>
        <taxon>Eukaryota</taxon>
        <taxon>Metazoa</taxon>
        <taxon>Spiralia</taxon>
        <taxon>Lophotrochozoa</taxon>
        <taxon>Mollusca</taxon>
        <taxon>Bivalvia</taxon>
        <taxon>Autobranchia</taxon>
        <taxon>Pteriomorphia</taxon>
        <taxon>Mytilida</taxon>
        <taxon>Mytiloidea</taxon>
        <taxon>Mytilidae</taxon>
        <taxon>Mytilinae</taxon>
        <taxon>Mytilus</taxon>
    </lineage>
</organism>
<reference evidence="2" key="1">
    <citation type="submission" date="2021-03" db="EMBL/GenBank/DDBJ databases">
        <authorList>
            <person name="Bekaert M."/>
        </authorList>
    </citation>
    <scope>NUCLEOTIDE SEQUENCE</scope>
</reference>
<keyword evidence="1" id="KW-0175">Coiled coil</keyword>
<dbReference type="OrthoDB" id="6121460at2759"/>
<evidence type="ECO:0008006" key="4">
    <source>
        <dbReference type="Google" id="ProtNLM"/>
    </source>
</evidence>
<sequence>MSDSTVMCGVCCLRHFSKPSPGWYLECEVGLCWDCKEHHSLLKATRNHNIIPITEYQKVPLNVKCDIETHNNCKDLIEKEKNYITDVKCSARFQEVEEMLNGTAENIKRIRINRQENLTSLEEERKKIQNNIIQTRIKINNHLDKLQADLNQNINAKVAKENEKIQKVLKTLGKAVLDKRISKYF</sequence>
<evidence type="ECO:0000313" key="3">
    <source>
        <dbReference type="Proteomes" id="UP000683360"/>
    </source>
</evidence>
<accession>A0A8S3Q2D9</accession>
<protein>
    <recommendedName>
        <fullName evidence="4">B box-type domain-containing protein</fullName>
    </recommendedName>
</protein>
<keyword evidence="3" id="KW-1185">Reference proteome</keyword>
<evidence type="ECO:0000313" key="2">
    <source>
        <dbReference type="EMBL" id="CAG2189763.1"/>
    </source>
</evidence>
<gene>
    <name evidence="2" type="ORF">MEDL_5120</name>
</gene>
<evidence type="ECO:0000256" key="1">
    <source>
        <dbReference type="SAM" id="Coils"/>
    </source>
</evidence>
<dbReference type="AlphaFoldDB" id="A0A8S3Q2D9"/>
<dbReference type="Proteomes" id="UP000683360">
    <property type="component" value="Unassembled WGS sequence"/>
</dbReference>